<evidence type="ECO:0000256" key="9">
    <source>
        <dbReference type="ARBA" id="ARBA00023170"/>
    </source>
</evidence>
<keyword evidence="8" id="KW-0472">Membrane</keyword>
<dbReference type="AlphaFoldDB" id="A0A6A6MDL7"/>
<evidence type="ECO:0000256" key="5">
    <source>
        <dbReference type="ARBA" id="ARBA00022692"/>
    </source>
</evidence>
<evidence type="ECO:0000256" key="10">
    <source>
        <dbReference type="ARBA" id="ARBA00023180"/>
    </source>
</evidence>
<keyword evidence="5" id="KW-0812">Transmembrane</keyword>
<keyword evidence="9" id="KW-0675">Receptor</keyword>
<evidence type="ECO:0000256" key="8">
    <source>
        <dbReference type="ARBA" id="ARBA00023136"/>
    </source>
</evidence>
<evidence type="ECO:0000256" key="7">
    <source>
        <dbReference type="ARBA" id="ARBA00022989"/>
    </source>
</evidence>
<dbReference type="PANTHER" id="PTHR27004">
    <property type="entry name" value="RECEPTOR-LIKE PROTEIN 12 ISOFORM X1"/>
    <property type="match status" value="1"/>
</dbReference>
<reference evidence="11 12" key="1">
    <citation type="journal article" date="2020" name="Mol. Plant">
        <title>The Chromosome-Based Rubber Tree Genome Provides New Insights into Spurge Genome Evolution and Rubber Biosynthesis.</title>
        <authorList>
            <person name="Liu J."/>
            <person name="Shi C."/>
            <person name="Shi C.C."/>
            <person name="Li W."/>
            <person name="Zhang Q.J."/>
            <person name="Zhang Y."/>
            <person name="Li K."/>
            <person name="Lu H.F."/>
            <person name="Shi C."/>
            <person name="Zhu S.T."/>
            <person name="Xiao Z.Y."/>
            <person name="Nan H."/>
            <person name="Yue Y."/>
            <person name="Zhu X.G."/>
            <person name="Wu Y."/>
            <person name="Hong X.N."/>
            <person name="Fan G.Y."/>
            <person name="Tong Y."/>
            <person name="Zhang D."/>
            <person name="Mao C.L."/>
            <person name="Liu Y.L."/>
            <person name="Hao S.J."/>
            <person name="Liu W.Q."/>
            <person name="Lv M.Q."/>
            <person name="Zhang H.B."/>
            <person name="Liu Y."/>
            <person name="Hu-Tang G.R."/>
            <person name="Wang J.P."/>
            <person name="Wang J.H."/>
            <person name="Sun Y.H."/>
            <person name="Ni S.B."/>
            <person name="Chen W.B."/>
            <person name="Zhang X.C."/>
            <person name="Jiao Y.N."/>
            <person name="Eichler E.E."/>
            <person name="Li G.H."/>
            <person name="Liu X."/>
            <person name="Gao L.Z."/>
        </authorList>
    </citation>
    <scope>NUCLEOTIDE SEQUENCE [LARGE SCALE GENOMIC DNA]</scope>
    <source>
        <strain evidence="12">cv. GT1</strain>
        <tissue evidence="11">Leaf</tissue>
    </source>
</reference>
<evidence type="ECO:0000256" key="4">
    <source>
        <dbReference type="ARBA" id="ARBA00022614"/>
    </source>
</evidence>
<dbReference type="Gene3D" id="3.80.10.10">
    <property type="entry name" value="Ribonuclease Inhibitor"/>
    <property type="match status" value="1"/>
</dbReference>
<keyword evidence="4" id="KW-0433">Leucine-rich repeat</keyword>
<organism evidence="11 12">
    <name type="scientific">Hevea brasiliensis</name>
    <name type="common">Para rubber tree</name>
    <name type="synonym">Siphonia brasiliensis</name>
    <dbReference type="NCBI Taxonomy" id="3981"/>
    <lineage>
        <taxon>Eukaryota</taxon>
        <taxon>Viridiplantae</taxon>
        <taxon>Streptophyta</taxon>
        <taxon>Embryophyta</taxon>
        <taxon>Tracheophyta</taxon>
        <taxon>Spermatophyta</taxon>
        <taxon>Magnoliopsida</taxon>
        <taxon>eudicotyledons</taxon>
        <taxon>Gunneridae</taxon>
        <taxon>Pentapetalae</taxon>
        <taxon>rosids</taxon>
        <taxon>fabids</taxon>
        <taxon>Malpighiales</taxon>
        <taxon>Euphorbiaceae</taxon>
        <taxon>Crotonoideae</taxon>
        <taxon>Micrandreae</taxon>
        <taxon>Hevea</taxon>
    </lineage>
</organism>
<dbReference type="GO" id="GO:0005886">
    <property type="term" value="C:plasma membrane"/>
    <property type="evidence" value="ECO:0007669"/>
    <property type="project" value="UniProtKB-SubCell"/>
</dbReference>
<dbReference type="Proteomes" id="UP000467840">
    <property type="component" value="Chromosome 14"/>
</dbReference>
<keyword evidence="6" id="KW-0677">Repeat</keyword>
<keyword evidence="12" id="KW-1185">Reference proteome</keyword>
<evidence type="ECO:0000256" key="3">
    <source>
        <dbReference type="ARBA" id="ARBA00022475"/>
    </source>
</evidence>
<comment type="subcellular location">
    <subcellularLocation>
        <location evidence="1">Cell membrane</location>
        <topology evidence="1">Single-pass type I membrane protein</topology>
    </subcellularLocation>
</comment>
<keyword evidence="7" id="KW-1133">Transmembrane helix</keyword>
<keyword evidence="10" id="KW-0325">Glycoprotein</keyword>
<dbReference type="PANTHER" id="PTHR27004:SF447">
    <property type="entry name" value="RECEPTOR LIKE PROTEIN 30-LIKE"/>
    <property type="match status" value="1"/>
</dbReference>
<comment type="similarity">
    <text evidence="2">Belongs to the RLP family.</text>
</comment>
<dbReference type="EMBL" id="JAAGAX010000006">
    <property type="protein sequence ID" value="KAF2311812.1"/>
    <property type="molecule type" value="Genomic_DNA"/>
</dbReference>
<comment type="caution">
    <text evidence="11">The sequence shown here is derived from an EMBL/GenBank/DDBJ whole genome shotgun (WGS) entry which is preliminary data.</text>
</comment>
<dbReference type="InterPro" id="IPR032675">
    <property type="entry name" value="LRR_dom_sf"/>
</dbReference>
<dbReference type="SUPFAM" id="SSF52058">
    <property type="entry name" value="L domain-like"/>
    <property type="match status" value="1"/>
</dbReference>
<dbReference type="InterPro" id="IPR001611">
    <property type="entry name" value="Leu-rich_rpt"/>
</dbReference>
<evidence type="ECO:0000313" key="11">
    <source>
        <dbReference type="EMBL" id="KAF2311812.1"/>
    </source>
</evidence>
<evidence type="ECO:0000256" key="6">
    <source>
        <dbReference type="ARBA" id="ARBA00022737"/>
    </source>
</evidence>
<gene>
    <name evidence="11" type="ORF">GH714_026855</name>
</gene>
<evidence type="ECO:0000256" key="1">
    <source>
        <dbReference type="ARBA" id="ARBA00004251"/>
    </source>
</evidence>
<name>A0A6A6MDL7_HEVBR</name>
<sequence length="240" mass="27055">MEGQIPRSMANCTRLETLDLGDNMIHDTFPSWLGTLPELRVLILRSNRFYGAIGKPEQTQIDFPKLHIIDLSFNSFTGKLPSQQFENWVAMKDLGSDQLAYLHSNTGFKVHSFTWRGSLNLTWSDSYDHSVTVSNKGILTEYTKILEFFTAVDLSSNKFEGDIPPVIGTLKALLLLNLSNNDLTGPIPQGNQFSTFENNSFEGNSGLRTTSVKGMWWKPATIFNLQKMKARTLHFVSDGR</sequence>
<keyword evidence="3" id="KW-1003">Cell membrane</keyword>
<dbReference type="Pfam" id="PF00560">
    <property type="entry name" value="LRR_1"/>
    <property type="match status" value="3"/>
</dbReference>
<proteinExistence type="inferred from homology"/>
<evidence type="ECO:0000256" key="2">
    <source>
        <dbReference type="ARBA" id="ARBA00009592"/>
    </source>
</evidence>
<protein>
    <submittedName>
        <fullName evidence="11">Uncharacterized protein</fullName>
    </submittedName>
</protein>
<evidence type="ECO:0000313" key="12">
    <source>
        <dbReference type="Proteomes" id="UP000467840"/>
    </source>
</evidence>
<accession>A0A6A6MDL7</accession>